<dbReference type="Gene3D" id="3.90.1200.10">
    <property type="match status" value="1"/>
</dbReference>
<dbReference type="InterPro" id="IPR051678">
    <property type="entry name" value="AGP_Transferase"/>
</dbReference>
<dbReference type="InterPro" id="IPR011009">
    <property type="entry name" value="Kinase-like_dom_sf"/>
</dbReference>
<feature type="domain" description="Aminoglycoside phosphotransferase" evidence="1">
    <location>
        <begin position="68"/>
        <end position="265"/>
    </location>
</feature>
<keyword evidence="2" id="KW-0418">Kinase</keyword>
<dbReference type="SUPFAM" id="SSF56112">
    <property type="entry name" value="Protein kinase-like (PK-like)"/>
    <property type="match status" value="1"/>
</dbReference>
<keyword evidence="3" id="KW-1185">Reference proteome</keyword>
<dbReference type="STRING" id="692275.M3CCH0"/>
<dbReference type="GO" id="GO:0016301">
    <property type="term" value="F:kinase activity"/>
    <property type="evidence" value="ECO:0007669"/>
    <property type="project" value="UniProtKB-KW"/>
</dbReference>
<dbReference type="HOGENOM" id="CLU_021768_3_0_1"/>
<proteinExistence type="predicted"/>
<evidence type="ECO:0000313" key="3">
    <source>
        <dbReference type="Proteomes" id="UP000016931"/>
    </source>
</evidence>
<dbReference type="AlphaFoldDB" id="M3CCH0"/>
<name>M3CCH0_SPHMS</name>
<dbReference type="GeneID" id="27904919"/>
<dbReference type="OrthoDB" id="8300194at2759"/>
<evidence type="ECO:0000259" key="1">
    <source>
        <dbReference type="Pfam" id="PF01636"/>
    </source>
</evidence>
<dbReference type="InterPro" id="IPR002575">
    <property type="entry name" value="Aminoglycoside_PTrfase"/>
</dbReference>
<dbReference type="Proteomes" id="UP000016931">
    <property type="component" value="Unassembled WGS sequence"/>
</dbReference>
<dbReference type="EMBL" id="KB456268">
    <property type="protein sequence ID" value="EMF10092.1"/>
    <property type="molecule type" value="Genomic_DNA"/>
</dbReference>
<dbReference type="OMA" id="MQDGPWP"/>
<dbReference type="PANTHER" id="PTHR21310">
    <property type="entry name" value="AMINOGLYCOSIDE PHOSPHOTRANSFERASE-RELATED-RELATED"/>
    <property type="match status" value="1"/>
</dbReference>
<accession>M3CCH0</accession>
<evidence type="ECO:0000313" key="2">
    <source>
        <dbReference type="EMBL" id="EMF10092.1"/>
    </source>
</evidence>
<dbReference type="CDD" id="cd05120">
    <property type="entry name" value="APH_ChoK_like"/>
    <property type="match status" value="1"/>
</dbReference>
<dbReference type="eggNOG" id="ENOG502SHN1">
    <property type="taxonomic scope" value="Eukaryota"/>
</dbReference>
<dbReference type="RefSeq" id="XP_016758213.1">
    <property type="nucleotide sequence ID" value="XM_016907782.1"/>
</dbReference>
<protein>
    <submittedName>
        <fullName evidence="2">Kinase-like protein</fullName>
    </submittedName>
</protein>
<keyword evidence="2" id="KW-0808">Transferase</keyword>
<organism evidence="2 3">
    <name type="scientific">Sphaerulina musiva (strain SO2202)</name>
    <name type="common">Poplar stem canker fungus</name>
    <name type="synonym">Septoria musiva</name>
    <dbReference type="NCBI Taxonomy" id="692275"/>
    <lineage>
        <taxon>Eukaryota</taxon>
        <taxon>Fungi</taxon>
        <taxon>Dikarya</taxon>
        <taxon>Ascomycota</taxon>
        <taxon>Pezizomycotina</taxon>
        <taxon>Dothideomycetes</taxon>
        <taxon>Dothideomycetidae</taxon>
        <taxon>Mycosphaerellales</taxon>
        <taxon>Mycosphaerellaceae</taxon>
        <taxon>Sphaerulina</taxon>
    </lineage>
</organism>
<gene>
    <name evidence="2" type="ORF">SEPMUDRAFT_158267</name>
</gene>
<dbReference type="Pfam" id="PF01636">
    <property type="entry name" value="APH"/>
    <property type="match status" value="1"/>
</dbReference>
<sequence>MTSIVSSSDNAASEHENLQIAGVNSTCLSRLFTRLALGTLGRFYKSNGVCTPISRHKIIKCGRRVRLTEAATMKFIAENTSIPVPRVYCSFRHKGRTFILMERIRGEDIPRAWSRLSEEGRQKMFAQLKAMIHELRTLTPPLGTGVESCTGGSLMDCRIKRAERFGPFKSIQDFHFWLREDLRPSDHPNRVKDQEWQDIEKMAAMQDGPWPPPVFTHADLNPCNILIRDDNVAAIIDWEFSGWYPHYWEYTSAYYGNISRTGWQDELCNFLETFPAELEMERTRNQWWGEV</sequence>
<reference evidence="2 3" key="1">
    <citation type="journal article" date="2012" name="PLoS Pathog.">
        <title>Diverse lifestyles and strategies of plant pathogenesis encoded in the genomes of eighteen Dothideomycetes fungi.</title>
        <authorList>
            <person name="Ohm R.A."/>
            <person name="Feau N."/>
            <person name="Henrissat B."/>
            <person name="Schoch C.L."/>
            <person name="Horwitz B.A."/>
            <person name="Barry K.W."/>
            <person name="Condon B.J."/>
            <person name="Copeland A.C."/>
            <person name="Dhillon B."/>
            <person name="Glaser F."/>
            <person name="Hesse C.N."/>
            <person name="Kosti I."/>
            <person name="LaButti K."/>
            <person name="Lindquist E.A."/>
            <person name="Lucas S."/>
            <person name="Salamov A.A."/>
            <person name="Bradshaw R.E."/>
            <person name="Ciuffetti L."/>
            <person name="Hamelin R.C."/>
            <person name="Kema G.H.J."/>
            <person name="Lawrence C."/>
            <person name="Scott J.A."/>
            <person name="Spatafora J.W."/>
            <person name="Turgeon B.G."/>
            <person name="de Wit P.J.G.M."/>
            <person name="Zhong S."/>
            <person name="Goodwin S.B."/>
            <person name="Grigoriev I.V."/>
        </authorList>
    </citation>
    <scope>NUCLEOTIDE SEQUENCE [LARGE SCALE GENOMIC DNA]</scope>
    <source>
        <strain evidence="2 3">SO2202</strain>
    </source>
</reference>
<dbReference type="PANTHER" id="PTHR21310:SF55">
    <property type="entry name" value="AMINOGLYCOSIDE PHOSPHOTRANSFERASE DOMAIN-CONTAINING PROTEIN"/>
    <property type="match status" value="1"/>
</dbReference>